<dbReference type="InterPro" id="IPR036249">
    <property type="entry name" value="Thioredoxin-like_sf"/>
</dbReference>
<dbReference type="SUPFAM" id="SSF52833">
    <property type="entry name" value="Thioredoxin-like"/>
    <property type="match status" value="1"/>
</dbReference>
<dbReference type="PROSITE" id="PS00195">
    <property type="entry name" value="GLUTAREDOXIN_1"/>
    <property type="match status" value="1"/>
</dbReference>
<dbReference type="InterPro" id="IPR002109">
    <property type="entry name" value="Glutaredoxin"/>
</dbReference>
<proteinExistence type="inferred from homology"/>
<dbReference type="NCBIfam" id="TIGR02181">
    <property type="entry name" value="GRX_bact"/>
    <property type="match status" value="1"/>
</dbReference>
<evidence type="ECO:0000256" key="5">
    <source>
        <dbReference type="ARBA" id="ARBA00022448"/>
    </source>
</evidence>
<evidence type="ECO:0000256" key="1">
    <source>
        <dbReference type="ARBA" id="ARBA00002549"/>
    </source>
</evidence>
<evidence type="ECO:0000256" key="3">
    <source>
        <dbReference type="ARBA" id="ARBA00007787"/>
    </source>
</evidence>
<dbReference type="RefSeq" id="WP_323738058.1">
    <property type="nucleotide sequence ID" value="NZ_CP112932.1"/>
</dbReference>
<dbReference type="InterPro" id="IPR011767">
    <property type="entry name" value="GLR_AS"/>
</dbReference>
<dbReference type="Gene3D" id="3.40.30.10">
    <property type="entry name" value="Glutaredoxin"/>
    <property type="match status" value="1"/>
</dbReference>
<dbReference type="EMBL" id="CP112932">
    <property type="protein sequence ID" value="WPY01275.1"/>
    <property type="molecule type" value="Genomic_DNA"/>
</dbReference>
<evidence type="ECO:0000256" key="8">
    <source>
        <dbReference type="ARBA" id="ARBA00023284"/>
    </source>
</evidence>
<dbReference type="PRINTS" id="PR00160">
    <property type="entry name" value="GLUTAREDOXIN"/>
</dbReference>
<dbReference type="CDD" id="cd03418">
    <property type="entry name" value="GRX_GRXb_1_3_like"/>
    <property type="match status" value="1"/>
</dbReference>
<sequence>MSKVVIYTSSSCPYCLRAKALLQRKNAQFEEINIENDQQLREKMIQQAGGRKTVPQIFINDIHVGGSDDLYALEQEGQLQKLLDNNFEILEKILS</sequence>
<keyword evidence="6 9" id="KW-0249">Electron transport</keyword>
<accession>A0ABZ0UTB5</accession>
<dbReference type="InterPro" id="IPR011900">
    <property type="entry name" value="GRX_bact"/>
</dbReference>
<evidence type="ECO:0000259" key="10">
    <source>
        <dbReference type="Pfam" id="PF00462"/>
    </source>
</evidence>
<gene>
    <name evidence="11" type="ORF">Trichorick_01184</name>
</gene>
<keyword evidence="9" id="KW-0963">Cytoplasm</keyword>
<comment type="function">
    <text evidence="1 9">Has a glutathione-disulfide oxidoreductase activity in the presence of NADPH and glutathione reductase. Reduces low molecular weight disulfides and proteins.</text>
</comment>
<evidence type="ECO:0000313" key="11">
    <source>
        <dbReference type="EMBL" id="WPY01275.1"/>
    </source>
</evidence>
<keyword evidence="7" id="KW-1015">Disulfide bond</keyword>
<dbReference type="PANTHER" id="PTHR45694">
    <property type="entry name" value="GLUTAREDOXIN 2"/>
    <property type="match status" value="1"/>
</dbReference>
<comment type="subcellular location">
    <subcellularLocation>
        <location evidence="2">Cytoplasm</location>
    </subcellularLocation>
</comment>
<protein>
    <recommendedName>
        <fullName evidence="9">Glutaredoxin</fullName>
    </recommendedName>
</protein>
<dbReference type="Pfam" id="PF00462">
    <property type="entry name" value="Glutaredoxin"/>
    <property type="match status" value="1"/>
</dbReference>
<dbReference type="Proteomes" id="UP001326613">
    <property type="component" value="Chromosome"/>
</dbReference>
<feature type="domain" description="Glutaredoxin" evidence="10">
    <location>
        <begin position="4"/>
        <end position="64"/>
    </location>
</feature>
<dbReference type="PANTHER" id="PTHR45694:SF18">
    <property type="entry name" value="GLUTAREDOXIN-1-RELATED"/>
    <property type="match status" value="1"/>
</dbReference>
<evidence type="ECO:0000256" key="9">
    <source>
        <dbReference type="RuleBase" id="RU364065"/>
    </source>
</evidence>
<evidence type="ECO:0000256" key="2">
    <source>
        <dbReference type="ARBA" id="ARBA00004496"/>
    </source>
</evidence>
<keyword evidence="12" id="KW-1185">Reference proteome</keyword>
<organism evidence="11 12">
    <name type="scientific">Candidatus Trichorickettsia mobilis</name>
    <dbReference type="NCBI Taxonomy" id="1346319"/>
    <lineage>
        <taxon>Bacteria</taxon>
        <taxon>Pseudomonadati</taxon>
        <taxon>Pseudomonadota</taxon>
        <taxon>Alphaproteobacteria</taxon>
        <taxon>Rickettsiales</taxon>
        <taxon>Rickettsiaceae</taxon>
        <taxon>Rickettsieae</taxon>
        <taxon>Candidatus Trichorickettsia</taxon>
    </lineage>
</organism>
<keyword evidence="8 9" id="KW-0676">Redox-active center</keyword>
<keyword evidence="5 9" id="KW-0813">Transport</keyword>
<evidence type="ECO:0000256" key="7">
    <source>
        <dbReference type="ARBA" id="ARBA00023157"/>
    </source>
</evidence>
<dbReference type="InterPro" id="IPR014025">
    <property type="entry name" value="Glutaredoxin_subgr"/>
</dbReference>
<comment type="similarity">
    <text evidence="3 9">Belongs to the glutaredoxin family.</text>
</comment>
<name>A0ABZ0UTB5_9RICK</name>
<evidence type="ECO:0000313" key="12">
    <source>
        <dbReference type="Proteomes" id="UP001326613"/>
    </source>
</evidence>
<reference evidence="11 12" key="1">
    <citation type="submission" date="2022-10" db="EMBL/GenBank/DDBJ databases">
        <title>Host association and intracellularity evolved multiple times independently in the Rickettsiales.</title>
        <authorList>
            <person name="Castelli M."/>
            <person name="Nardi T."/>
            <person name="Gammuto L."/>
            <person name="Bellinzona G."/>
            <person name="Sabaneyeva E."/>
            <person name="Potekhin A."/>
            <person name="Serra V."/>
            <person name="Petroni G."/>
            <person name="Sassera D."/>
        </authorList>
    </citation>
    <scope>NUCLEOTIDE SEQUENCE [LARGE SCALE GENOMIC DNA]</scope>
    <source>
        <strain evidence="11 12">Kr 154-4</strain>
    </source>
</reference>
<comment type="subunit">
    <text evidence="4">Monomer.</text>
</comment>
<evidence type="ECO:0000256" key="4">
    <source>
        <dbReference type="ARBA" id="ARBA00011245"/>
    </source>
</evidence>
<evidence type="ECO:0000256" key="6">
    <source>
        <dbReference type="ARBA" id="ARBA00022982"/>
    </source>
</evidence>
<dbReference type="PROSITE" id="PS51354">
    <property type="entry name" value="GLUTAREDOXIN_2"/>
    <property type="match status" value="1"/>
</dbReference>